<keyword evidence="1" id="KW-0813">Transport</keyword>
<name>A0ABT1S7W6_9FIRM</name>
<dbReference type="InterPro" id="IPR003439">
    <property type="entry name" value="ABC_transporter-like_ATP-bd"/>
</dbReference>
<dbReference type="Proteomes" id="UP001524478">
    <property type="component" value="Unassembled WGS sequence"/>
</dbReference>
<dbReference type="PANTHER" id="PTHR43776">
    <property type="entry name" value="TRANSPORT ATP-BINDING PROTEIN"/>
    <property type="match status" value="1"/>
</dbReference>
<reference evidence="5 6" key="1">
    <citation type="submission" date="2022-06" db="EMBL/GenBank/DDBJ databases">
        <title>Isolation of gut microbiota from human fecal samples.</title>
        <authorList>
            <person name="Pamer E.G."/>
            <person name="Barat B."/>
            <person name="Waligurski E."/>
            <person name="Medina S."/>
            <person name="Paddock L."/>
            <person name="Mostad J."/>
        </authorList>
    </citation>
    <scope>NUCLEOTIDE SEQUENCE [LARGE SCALE GENOMIC DNA]</scope>
    <source>
        <strain evidence="5 6">DFI.7.95</strain>
    </source>
</reference>
<dbReference type="SMART" id="SM00382">
    <property type="entry name" value="AAA"/>
    <property type="match status" value="1"/>
</dbReference>
<dbReference type="RefSeq" id="WP_246565897.1">
    <property type="nucleotide sequence ID" value="NZ_JAHLOH010000047.1"/>
</dbReference>
<proteinExistence type="predicted"/>
<dbReference type="CDD" id="cd03257">
    <property type="entry name" value="ABC_NikE_OppD_transporters"/>
    <property type="match status" value="1"/>
</dbReference>
<dbReference type="PROSITE" id="PS50893">
    <property type="entry name" value="ABC_TRANSPORTER_2"/>
    <property type="match status" value="1"/>
</dbReference>
<protein>
    <submittedName>
        <fullName evidence="5">Dipeptide/oligopeptide/nickel ABC transporter ATP-binding protein</fullName>
    </submittedName>
</protein>
<evidence type="ECO:0000313" key="5">
    <source>
        <dbReference type="EMBL" id="MCQ4922549.1"/>
    </source>
</evidence>
<keyword evidence="6" id="KW-1185">Reference proteome</keyword>
<evidence type="ECO:0000256" key="1">
    <source>
        <dbReference type="ARBA" id="ARBA00022448"/>
    </source>
</evidence>
<accession>A0ABT1S7W6</accession>
<evidence type="ECO:0000256" key="3">
    <source>
        <dbReference type="ARBA" id="ARBA00022840"/>
    </source>
</evidence>
<keyword evidence="3 5" id="KW-0067">ATP-binding</keyword>
<dbReference type="InterPro" id="IPR003593">
    <property type="entry name" value="AAA+_ATPase"/>
</dbReference>
<sequence length="240" mass="27448">MDGILIQNLYKSYKNEKESSFAALSDLNIHIKKSEYVALIGESGSGKSTLARLLIGLEKPTSGRILVDGEETINWSYKVWRKNRRKIQAVFQDTSGTLNPMLSVYRNIEEALVNLTNLSSKERKNRIYTLMELTSMDRRLLKVPTRQLSGGEQRRLSLLRALSIQPDYLILDEVISGLDLISADEVMTVLEKYHQEFNCACLFVTHDMNSAYRISDRILEIKNGKIIREGIKHIEGRIKI</sequence>
<comment type="caution">
    <text evidence="5">The sequence shown here is derived from an EMBL/GenBank/DDBJ whole genome shotgun (WGS) entry which is preliminary data.</text>
</comment>
<evidence type="ECO:0000259" key="4">
    <source>
        <dbReference type="PROSITE" id="PS50893"/>
    </source>
</evidence>
<dbReference type="InterPro" id="IPR050319">
    <property type="entry name" value="ABC_transp_ATP-bind"/>
</dbReference>
<dbReference type="GO" id="GO:0005524">
    <property type="term" value="F:ATP binding"/>
    <property type="evidence" value="ECO:0007669"/>
    <property type="project" value="UniProtKB-KW"/>
</dbReference>
<dbReference type="Gene3D" id="3.40.50.300">
    <property type="entry name" value="P-loop containing nucleotide triphosphate hydrolases"/>
    <property type="match status" value="1"/>
</dbReference>
<keyword evidence="2" id="KW-0547">Nucleotide-binding</keyword>
<dbReference type="InterPro" id="IPR017871">
    <property type="entry name" value="ABC_transporter-like_CS"/>
</dbReference>
<evidence type="ECO:0000313" key="6">
    <source>
        <dbReference type="Proteomes" id="UP001524478"/>
    </source>
</evidence>
<dbReference type="PROSITE" id="PS00211">
    <property type="entry name" value="ABC_TRANSPORTER_1"/>
    <property type="match status" value="1"/>
</dbReference>
<organism evidence="5 6">
    <name type="scientific">Tissierella carlieri</name>
    <dbReference type="NCBI Taxonomy" id="689904"/>
    <lineage>
        <taxon>Bacteria</taxon>
        <taxon>Bacillati</taxon>
        <taxon>Bacillota</taxon>
        <taxon>Tissierellia</taxon>
        <taxon>Tissierellales</taxon>
        <taxon>Tissierellaceae</taxon>
        <taxon>Tissierella</taxon>
    </lineage>
</organism>
<dbReference type="Pfam" id="PF00005">
    <property type="entry name" value="ABC_tran"/>
    <property type="match status" value="1"/>
</dbReference>
<feature type="domain" description="ABC transporter" evidence="4">
    <location>
        <begin position="4"/>
        <end position="240"/>
    </location>
</feature>
<dbReference type="SUPFAM" id="SSF52540">
    <property type="entry name" value="P-loop containing nucleoside triphosphate hydrolases"/>
    <property type="match status" value="1"/>
</dbReference>
<dbReference type="InterPro" id="IPR027417">
    <property type="entry name" value="P-loop_NTPase"/>
</dbReference>
<evidence type="ECO:0000256" key="2">
    <source>
        <dbReference type="ARBA" id="ARBA00022741"/>
    </source>
</evidence>
<gene>
    <name evidence="5" type="ORF">NE686_05590</name>
</gene>
<dbReference type="EMBL" id="JANGAC010000003">
    <property type="protein sequence ID" value="MCQ4922549.1"/>
    <property type="molecule type" value="Genomic_DNA"/>
</dbReference>